<evidence type="ECO:0000313" key="2">
    <source>
        <dbReference type="Proteomes" id="UP000681794"/>
    </source>
</evidence>
<sequence length="169" mass="17456">MKGFKEFLLRGNVIDLAVAVVIGAAFTAIVTSIVNAIINPLIGAVFNASSLDKALIWKIPTVSGGHAPLMFGSVIGAVINFVIVAAVVYFALVVPVNHLKKVAFDRVKNNEEQTPQDVPPTDVEVLVEIRDLLRAQQGGDAAVGGTGGGAHVAPPSEPEGPGIAGTTKL</sequence>
<proteinExistence type="predicted"/>
<evidence type="ECO:0000313" key="1">
    <source>
        <dbReference type="EMBL" id="QWS33630.1"/>
    </source>
</evidence>
<keyword evidence="2" id="KW-1185">Reference proteome</keyword>
<gene>
    <name evidence="1" type="primary">mscL</name>
    <name evidence="1" type="ORF">KM842_15605</name>
</gene>
<name>A0ACD1E432_9MICO</name>
<dbReference type="EMBL" id="CP076544">
    <property type="protein sequence ID" value="QWS33630.1"/>
    <property type="molecule type" value="Genomic_DNA"/>
</dbReference>
<reference evidence="1" key="1">
    <citation type="submission" date="2021-06" db="EMBL/GenBank/DDBJ databases">
        <authorList>
            <person name="Ellington A.J."/>
            <person name="Bryan N.C."/>
            <person name="Christner B.C."/>
            <person name="Reisch C.R."/>
        </authorList>
    </citation>
    <scope>NUCLEOTIDE SEQUENCE</scope>
    <source>
        <strain evidence="1">L6-1</strain>
    </source>
</reference>
<organism evidence="1 2">
    <name type="scientific">Curtobacterium aetherium</name>
    <dbReference type="NCBI Taxonomy" id="2841594"/>
    <lineage>
        <taxon>Bacteria</taxon>
        <taxon>Bacillati</taxon>
        <taxon>Actinomycetota</taxon>
        <taxon>Actinomycetes</taxon>
        <taxon>Micrococcales</taxon>
        <taxon>Microbacteriaceae</taxon>
        <taxon>Curtobacterium</taxon>
    </lineage>
</organism>
<protein>
    <submittedName>
        <fullName evidence="1">Large conductance mechanosensitive channel protein MscL</fullName>
    </submittedName>
</protein>
<accession>A0ACD1E432</accession>
<dbReference type="Proteomes" id="UP000681794">
    <property type="component" value="Chromosome"/>
</dbReference>